<protein>
    <recommendedName>
        <fullName evidence="2">Prepilin type IV endopeptidase peptidase domain-containing protein</fullName>
    </recommendedName>
</protein>
<keyword evidence="1" id="KW-0812">Transmembrane</keyword>
<dbReference type="Gene3D" id="1.20.120.1220">
    <property type="match status" value="1"/>
</dbReference>
<reference evidence="3" key="1">
    <citation type="submission" date="2021-11" db="EMBL/GenBank/DDBJ databases">
        <authorList>
            <person name="Rodrigo-Torres L."/>
            <person name="Arahal R. D."/>
            <person name="Lucena T."/>
        </authorList>
    </citation>
    <scope>NUCLEOTIDE SEQUENCE</scope>
    <source>
        <strain evidence="3">CECT 7928</strain>
    </source>
</reference>
<organism evidence="3 4">
    <name type="scientific">Vibrio marisflavi CECT 7928</name>
    <dbReference type="NCBI Taxonomy" id="634439"/>
    <lineage>
        <taxon>Bacteria</taxon>
        <taxon>Pseudomonadati</taxon>
        <taxon>Pseudomonadota</taxon>
        <taxon>Gammaproteobacteria</taxon>
        <taxon>Vibrionales</taxon>
        <taxon>Vibrionaceae</taxon>
        <taxon>Vibrio</taxon>
    </lineage>
</organism>
<dbReference type="RefSeq" id="WP_237360259.1">
    <property type="nucleotide sequence ID" value="NZ_CAKLDM010000001.1"/>
</dbReference>
<keyword evidence="4" id="KW-1185">Reference proteome</keyword>
<sequence length="146" mass="16307">MNKWLVLWWLLLATISIYISYQDITKRTIPNKSCLLVAIVSIFISLEIQNSFDISYVLGIFLIGLFLFSLKIIAAGDIKLLASFFIAIKPQYAPMTLFIISLLGGFLGFSYYLKLKLFGRNCLINHGVPYGIPICIGCLFGIAASI</sequence>
<feature type="domain" description="Prepilin type IV endopeptidase peptidase" evidence="2">
    <location>
        <begin position="10"/>
        <end position="108"/>
    </location>
</feature>
<keyword evidence="1" id="KW-0472">Membrane</keyword>
<feature type="transmembrane region" description="Helical" evidence="1">
    <location>
        <begin position="54"/>
        <end position="74"/>
    </location>
</feature>
<evidence type="ECO:0000259" key="2">
    <source>
        <dbReference type="Pfam" id="PF01478"/>
    </source>
</evidence>
<dbReference type="InterPro" id="IPR000045">
    <property type="entry name" value="Prepilin_IV_endopep_pep"/>
</dbReference>
<dbReference type="Proteomes" id="UP000838748">
    <property type="component" value="Unassembled WGS sequence"/>
</dbReference>
<keyword evidence="1" id="KW-1133">Transmembrane helix</keyword>
<dbReference type="EMBL" id="CAKLDM010000001">
    <property type="protein sequence ID" value="CAH0537047.1"/>
    <property type="molecule type" value="Genomic_DNA"/>
</dbReference>
<evidence type="ECO:0000313" key="3">
    <source>
        <dbReference type="EMBL" id="CAH0537047.1"/>
    </source>
</evidence>
<evidence type="ECO:0000313" key="4">
    <source>
        <dbReference type="Proteomes" id="UP000838748"/>
    </source>
</evidence>
<dbReference type="Pfam" id="PF01478">
    <property type="entry name" value="Peptidase_A24"/>
    <property type="match status" value="1"/>
</dbReference>
<feature type="transmembrane region" description="Helical" evidence="1">
    <location>
        <begin position="95"/>
        <end position="113"/>
    </location>
</feature>
<feature type="transmembrane region" description="Helical" evidence="1">
    <location>
        <begin position="6"/>
        <end position="21"/>
    </location>
</feature>
<gene>
    <name evidence="3" type="ORF">VMF7928_00883</name>
</gene>
<name>A0ABN8E4Q5_9VIBR</name>
<feature type="transmembrane region" description="Helical" evidence="1">
    <location>
        <begin position="128"/>
        <end position="145"/>
    </location>
</feature>
<proteinExistence type="predicted"/>
<accession>A0ABN8E4Q5</accession>
<evidence type="ECO:0000256" key="1">
    <source>
        <dbReference type="SAM" id="Phobius"/>
    </source>
</evidence>
<comment type="caution">
    <text evidence="3">The sequence shown here is derived from an EMBL/GenBank/DDBJ whole genome shotgun (WGS) entry which is preliminary data.</text>
</comment>